<feature type="domain" description="HTH CENPB-type" evidence="2">
    <location>
        <begin position="9"/>
        <end position="82"/>
    </location>
</feature>
<evidence type="ECO:0000256" key="1">
    <source>
        <dbReference type="ARBA" id="ARBA00023125"/>
    </source>
</evidence>
<dbReference type="EMBL" id="OX597821">
    <property type="protein sequence ID" value="CAI9727025.1"/>
    <property type="molecule type" value="Genomic_DNA"/>
</dbReference>
<dbReference type="GO" id="GO:0003677">
    <property type="term" value="F:DNA binding"/>
    <property type="evidence" value="ECO:0007669"/>
    <property type="project" value="UniProtKB-KW"/>
</dbReference>
<name>A0AA36F7E3_OCTVU</name>
<protein>
    <submittedName>
        <fullName evidence="3">Pogo transposable element with KRAB domain</fullName>
    </submittedName>
</protein>
<gene>
    <name evidence="3" type="ORF">OCTVUL_1B016077</name>
</gene>
<keyword evidence="4" id="KW-1185">Reference proteome</keyword>
<dbReference type="InterPro" id="IPR006600">
    <property type="entry name" value="HTH_CenpB_DNA-bd_dom"/>
</dbReference>
<proteinExistence type="predicted"/>
<evidence type="ECO:0000313" key="3">
    <source>
        <dbReference type="EMBL" id="CAI9727025.1"/>
    </source>
</evidence>
<dbReference type="Pfam" id="PF03221">
    <property type="entry name" value="HTH_Tnp_Tc5"/>
    <property type="match status" value="1"/>
</dbReference>
<evidence type="ECO:0000259" key="2">
    <source>
        <dbReference type="PROSITE" id="PS51253"/>
    </source>
</evidence>
<accession>A0AA36F7E3</accession>
<reference evidence="3" key="1">
    <citation type="submission" date="2023-08" db="EMBL/GenBank/DDBJ databases">
        <authorList>
            <person name="Alioto T."/>
            <person name="Alioto T."/>
            <person name="Gomez Garrido J."/>
        </authorList>
    </citation>
    <scope>NUCLEOTIDE SEQUENCE</scope>
</reference>
<evidence type="ECO:0000313" key="4">
    <source>
        <dbReference type="Proteomes" id="UP001162480"/>
    </source>
</evidence>
<dbReference type="Proteomes" id="UP001162480">
    <property type="component" value="Chromosome 8"/>
</dbReference>
<dbReference type="PROSITE" id="PS51253">
    <property type="entry name" value="HTH_CENPB"/>
    <property type="match status" value="1"/>
</dbReference>
<dbReference type="Gene3D" id="1.10.10.60">
    <property type="entry name" value="Homeodomain-like"/>
    <property type="match status" value="1"/>
</dbReference>
<organism evidence="3 4">
    <name type="scientific">Octopus vulgaris</name>
    <name type="common">Common octopus</name>
    <dbReference type="NCBI Taxonomy" id="6645"/>
    <lineage>
        <taxon>Eukaryota</taxon>
        <taxon>Metazoa</taxon>
        <taxon>Spiralia</taxon>
        <taxon>Lophotrochozoa</taxon>
        <taxon>Mollusca</taxon>
        <taxon>Cephalopoda</taxon>
        <taxon>Coleoidea</taxon>
        <taxon>Octopodiformes</taxon>
        <taxon>Octopoda</taxon>
        <taxon>Incirrata</taxon>
        <taxon>Octopodidae</taxon>
        <taxon>Octopus</taxon>
    </lineage>
</organism>
<dbReference type="AlphaFoldDB" id="A0AA36F7E3"/>
<keyword evidence="1" id="KW-0238">DNA-binding</keyword>
<sequence length="143" mass="16564">MSDKRRRRSIGGGRGPALRDLEIEPLQWIIVQRTNIIIVNYRRLREYTFELVKRFGIEMNSFGCSDKWIFNFMKRNKLTVRKITRVGQADNKTLGENAQIASDYLDSIPVLTADKDADQIYNIDETPVYVDMLSSTIIDFVGK</sequence>